<sequence length="364" mass="40594">MFDFPRDGGEMGRAIRAFNWSKTSMGAIDTWPVSLRSVVQMMVQQGHAICLFWGDDLNIVYNDAYRPFLGAKERGALGQPFQEIWSDVWEDVKPFVAEALAGRSTFTEDLRLIMHRNGYPEETFWTFSYSPLYDDAGRVAGLIDVAVDTTAAVKSRRNEELLRRELVHRVKNSVAVTTAVVSATMRHAETLEEARDTISKRIAALGKAQNLIHQSETDADLASIIRESMEAHLDEPQRLIVSGPDVRVSPQQAVGLSLAVYELATNALKYGALSTESGRIAISWSTREDKSFRFIWQESGGPPVQGPRRRGFGSRLTDQIVANYFSGTGVTLYERDGLMFELNGTLHNGFEDESEPQRTGDHAA</sequence>
<keyword evidence="9" id="KW-0378">Hydrolase</keyword>
<dbReference type="InterPro" id="IPR013656">
    <property type="entry name" value="PAS_4"/>
</dbReference>
<dbReference type="SMART" id="SM00911">
    <property type="entry name" value="HWE_HK"/>
    <property type="match status" value="1"/>
</dbReference>
<evidence type="ECO:0000256" key="2">
    <source>
        <dbReference type="ARBA" id="ARBA00012438"/>
    </source>
</evidence>
<keyword evidence="7" id="KW-0067">ATP-binding</keyword>
<comment type="catalytic activity">
    <reaction evidence="1">
        <text>ATP + protein L-histidine = ADP + protein N-phospho-L-histidine.</text>
        <dbReference type="EC" id="2.7.13.3"/>
    </reaction>
</comment>
<dbReference type="Gene3D" id="3.30.565.10">
    <property type="entry name" value="Histidine kinase-like ATPase, C-terminal domain"/>
    <property type="match status" value="1"/>
</dbReference>
<keyword evidence="6 9" id="KW-0418">Kinase</keyword>
<dbReference type="PANTHER" id="PTHR41523">
    <property type="entry name" value="TWO-COMPONENT SYSTEM SENSOR PROTEIN"/>
    <property type="match status" value="1"/>
</dbReference>
<protein>
    <recommendedName>
        <fullName evidence="2">histidine kinase</fullName>
        <ecNumber evidence="2">2.7.13.3</ecNumber>
    </recommendedName>
</protein>
<evidence type="ECO:0000256" key="1">
    <source>
        <dbReference type="ARBA" id="ARBA00000085"/>
    </source>
</evidence>
<evidence type="ECO:0000313" key="10">
    <source>
        <dbReference type="Proteomes" id="UP001169006"/>
    </source>
</evidence>
<dbReference type="EMBL" id="JAUKWQ010000002">
    <property type="protein sequence ID" value="MDO1582245.1"/>
    <property type="molecule type" value="Genomic_DNA"/>
</dbReference>
<reference evidence="9" key="1">
    <citation type="journal article" date="2015" name="Int. J. Syst. Evol. Microbiol.">
        <title>Rhizobium oryzicola sp. nov., potential plant-growth-promoting endophytic bacteria isolated from rice roots.</title>
        <authorList>
            <person name="Zhang X.X."/>
            <person name="Gao J.S."/>
            <person name="Cao Y.H."/>
            <person name="Sheirdil R.A."/>
            <person name="Wang X.C."/>
            <person name="Zhang L."/>
        </authorList>
    </citation>
    <scope>NUCLEOTIDE SEQUENCE</scope>
    <source>
        <strain evidence="9">05753</strain>
    </source>
</reference>
<keyword evidence="3" id="KW-0597">Phosphoprotein</keyword>
<dbReference type="PANTHER" id="PTHR41523:SF7">
    <property type="entry name" value="HISTIDINE KINASE"/>
    <property type="match status" value="1"/>
</dbReference>
<dbReference type="EC" id="2.7.13.3" evidence="2"/>
<name>A0ABT8SVB3_9HYPH</name>
<dbReference type="SUPFAM" id="SSF55874">
    <property type="entry name" value="ATPase domain of HSP90 chaperone/DNA topoisomerase II/histidine kinase"/>
    <property type="match status" value="1"/>
</dbReference>
<evidence type="ECO:0000256" key="5">
    <source>
        <dbReference type="ARBA" id="ARBA00022741"/>
    </source>
</evidence>
<evidence type="ECO:0000256" key="7">
    <source>
        <dbReference type="ARBA" id="ARBA00022840"/>
    </source>
</evidence>
<keyword evidence="5" id="KW-0547">Nucleotide-binding</keyword>
<dbReference type="GO" id="GO:0016787">
    <property type="term" value="F:hydrolase activity"/>
    <property type="evidence" value="ECO:0007669"/>
    <property type="project" value="UniProtKB-KW"/>
</dbReference>
<dbReference type="GO" id="GO:0016301">
    <property type="term" value="F:kinase activity"/>
    <property type="evidence" value="ECO:0007669"/>
    <property type="project" value="UniProtKB-KW"/>
</dbReference>
<dbReference type="InterPro" id="IPR035965">
    <property type="entry name" value="PAS-like_dom_sf"/>
</dbReference>
<evidence type="ECO:0000256" key="6">
    <source>
        <dbReference type="ARBA" id="ARBA00022777"/>
    </source>
</evidence>
<dbReference type="Pfam" id="PF08448">
    <property type="entry name" value="PAS_4"/>
    <property type="match status" value="1"/>
</dbReference>
<dbReference type="SUPFAM" id="SSF55785">
    <property type="entry name" value="PYP-like sensor domain (PAS domain)"/>
    <property type="match status" value="1"/>
</dbReference>
<evidence type="ECO:0000256" key="4">
    <source>
        <dbReference type="ARBA" id="ARBA00022679"/>
    </source>
</evidence>
<feature type="domain" description="Signal transduction histidine kinase HWE region" evidence="8">
    <location>
        <begin position="165"/>
        <end position="245"/>
    </location>
</feature>
<dbReference type="Pfam" id="PF07536">
    <property type="entry name" value="HWE_HK"/>
    <property type="match status" value="1"/>
</dbReference>
<evidence type="ECO:0000256" key="3">
    <source>
        <dbReference type="ARBA" id="ARBA00022553"/>
    </source>
</evidence>
<accession>A0ABT8SVB3</accession>
<dbReference type="Proteomes" id="UP001169006">
    <property type="component" value="Unassembled WGS sequence"/>
</dbReference>
<keyword evidence="4" id="KW-0808">Transferase</keyword>
<gene>
    <name evidence="9" type="ORF">Q2T52_09060</name>
</gene>
<evidence type="ECO:0000259" key="8">
    <source>
        <dbReference type="SMART" id="SM00911"/>
    </source>
</evidence>
<dbReference type="RefSeq" id="WP_302076385.1">
    <property type="nucleotide sequence ID" value="NZ_JAUKWQ010000002.1"/>
</dbReference>
<dbReference type="Gene3D" id="3.30.450.20">
    <property type="entry name" value="PAS domain"/>
    <property type="match status" value="1"/>
</dbReference>
<dbReference type="InterPro" id="IPR011102">
    <property type="entry name" value="Sig_transdc_His_kinase_HWE"/>
</dbReference>
<organism evidence="9 10">
    <name type="scientific">Rhizobium oryzicola</name>
    <dbReference type="NCBI Taxonomy" id="1232668"/>
    <lineage>
        <taxon>Bacteria</taxon>
        <taxon>Pseudomonadati</taxon>
        <taxon>Pseudomonadota</taxon>
        <taxon>Alphaproteobacteria</taxon>
        <taxon>Hyphomicrobiales</taxon>
        <taxon>Rhizobiaceae</taxon>
        <taxon>Rhizobium/Agrobacterium group</taxon>
        <taxon>Rhizobium</taxon>
    </lineage>
</organism>
<comment type="caution">
    <text evidence="9">The sequence shown here is derived from an EMBL/GenBank/DDBJ whole genome shotgun (WGS) entry which is preliminary data.</text>
</comment>
<reference evidence="9" key="2">
    <citation type="submission" date="2023-07" db="EMBL/GenBank/DDBJ databases">
        <authorList>
            <person name="Sun H."/>
        </authorList>
    </citation>
    <scope>NUCLEOTIDE SEQUENCE</scope>
    <source>
        <strain evidence="9">05753</strain>
    </source>
</reference>
<dbReference type="InterPro" id="IPR036890">
    <property type="entry name" value="HATPase_C_sf"/>
</dbReference>
<keyword evidence="10" id="KW-1185">Reference proteome</keyword>
<proteinExistence type="predicted"/>
<evidence type="ECO:0000313" key="9">
    <source>
        <dbReference type="EMBL" id="MDO1582245.1"/>
    </source>
</evidence>